<protein>
    <recommendedName>
        <fullName evidence="7">tRNA N6-adenosine threonylcarbamoyltransferase</fullName>
        <ecNumber evidence="7">2.3.1.234</ecNumber>
    </recommendedName>
    <alternativeName>
        <fullName evidence="7">N6-L-threonylcarbamoyladenine synthase</fullName>
        <shortName evidence="7">t(6)A synthase</shortName>
    </alternativeName>
    <alternativeName>
        <fullName evidence="7">t(6)A37 threonylcarbamoyladenosine biosynthesis protein TsaD</fullName>
    </alternativeName>
    <alternativeName>
        <fullName evidence="7">tRNA threonylcarbamoyladenosine biosynthesis protein TsaD</fullName>
    </alternativeName>
</protein>
<comment type="function">
    <text evidence="7">Required for the formation of a threonylcarbamoyl group on adenosine at position 37 (t(6)A37) in tRNAs that read codons beginning with adenine. Is involved in the transfer of the threonylcarbamoyl moiety of threonylcarbamoyl-AMP (TC-AMP) to the N6 group of A37, together with TsaE and TsaB. TsaD likely plays a direct catalytic role in this reaction.</text>
</comment>
<feature type="binding site" evidence="7">
    <location>
        <position position="180"/>
    </location>
    <ligand>
        <name>substrate</name>
    </ligand>
</feature>
<keyword evidence="4 7" id="KW-0408">Iron</keyword>
<dbReference type="Pfam" id="PF00814">
    <property type="entry name" value="TsaD"/>
    <property type="match status" value="1"/>
</dbReference>
<evidence type="ECO:0000313" key="11">
    <source>
        <dbReference type="Proteomes" id="UP001556709"/>
    </source>
</evidence>
<dbReference type="NCBIfam" id="TIGR00329">
    <property type="entry name" value="gcp_kae1"/>
    <property type="match status" value="1"/>
</dbReference>
<comment type="subcellular location">
    <subcellularLocation>
        <location evidence="7">Cytoplasm</location>
    </subcellularLocation>
</comment>
<keyword evidence="11" id="KW-1185">Reference proteome</keyword>
<dbReference type="PROSITE" id="PS01016">
    <property type="entry name" value="GLYCOPROTEASE"/>
    <property type="match status" value="1"/>
</dbReference>
<comment type="catalytic activity">
    <reaction evidence="6 7">
        <text>L-threonylcarbamoyladenylate + adenosine(37) in tRNA = N(6)-L-threonylcarbamoyladenosine(37) in tRNA + AMP + H(+)</text>
        <dbReference type="Rhea" id="RHEA:37059"/>
        <dbReference type="Rhea" id="RHEA-COMP:10162"/>
        <dbReference type="Rhea" id="RHEA-COMP:10163"/>
        <dbReference type="ChEBI" id="CHEBI:15378"/>
        <dbReference type="ChEBI" id="CHEBI:73682"/>
        <dbReference type="ChEBI" id="CHEBI:74411"/>
        <dbReference type="ChEBI" id="CHEBI:74418"/>
        <dbReference type="ChEBI" id="CHEBI:456215"/>
        <dbReference type="EC" id="2.3.1.234"/>
    </reaction>
</comment>
<comment type="cofactor">
    <cofactor evidence="7">
        <name>Fe(2+)</name>
        <dbReference type="ChEBI" id="CHEBI:29033"/>
    </cofactor>
    <text evidence="7">Binds 1 Fe(2+) ion per subunit.</text>
</comment>
<dbReference type="PANTHER" id="PTHR11735:SF6">
    <property type="entry name" value="TRNA N6-ADENOSINE THREONYLCARBAMOYLTRANSFERASE, MITOCHONDRIAL"/>
    <property type="match status" value="1"/>
</dbReference>
<keyword evidence="1 7" id="KW-0808">Transferase</keyword>
<feature type="binding site" evidence="7">
    <location>
        <begin position="134"/>
        <end position="138"/>
    </location>
    <ligand>
        <name>substrate</name>
    </ligand>
</feature>
<dbReference type="InterPro" id="IPR017861">
    <property type="entry name" value="KAE1/TsaD"/>
</dbReference>
<dbReference type="InterPro" id="IPR022450">
    <property type="entry name" value="TsaD"/>
</dbReference>
<dbReference type="SUPFAM" id="SSF53067">
    <property type="entry name" value="Actin-like ATPase domain"/>
    <property type="match status" value="2"/>
</dbReference>
<feature type="binding site" evidence="7">
    <location>
        <position position="115"/>
    </location>
    <ligand>
        <name>Fe cation</name>
        <dbReference type="ChEBI" id="CHEBI:24875"/>
    </ligand>
</feature>
<dbReference type="HAMAP" id="MF_01445">
    <property type="entry name" value="TsaD"/>
    <property type="match status" value="1"/>
</dbReference>
<evidence type="ECO:0000259" key="9">
    <source>
        <dbReference type="Pfam" id="PF00814"/>
    </source>
</evidence>
<evidence type="ECO:0000256" key="5">
    <source>
        <dbReference type="ARBA" id="ARBA00023315"/>
    </source>
</evidence>
<comment type="similarity">
    <text evidence="7">Belongs to the KAE1 / TsaD family.</text>
</comment>
<dbReference type="GO" id="GO:0061711">
    <property type="term" value="F:tRNA N(6)-L-threonylcarbamoyladenine synthase activity"/>
    <property type="evidence" value="ECO:0007669"/>
    <property type="project" value="UniProtKB-EC"/>
</dbReference>
<evidence type="ECO:0000256" key="7">
    <source>
        <dbReference type="HAMAP-Rule" id="MF_01445"/>
    </source>
</evidence>
<feature type="binding site" evidence="7">
    <location>
        <position position="272"/>
    </location>
    <ligand>
        <name>substrate</name>
    </ligand>
</feature>
<feature type="binding site" evidence="7">
    <location>
        <position position="184"/>
    </location>
    <ligand>
        <name>substrate</name>
    </ligand>
</feature>
<feature type="binding site" evidence="7">
    <location>
        <position position="300"/>
    </location>
    <ligand>
        <name>Fe cation</name>
        <dbReference type="ChEBI" id="CHEBI:24875"/>
    </ligand>
</feature>
<comment type="caution">
    <text evidence="10">The sequence shown here is derived from an EMBL/GenBank/DDBJ whole genome shotgun (WGS) entry which is preliminary data.</text>
</comment>
<dbReference type="InterPro" id="IPR000905">
    <property type="entry name" value="Gcp-like_dom"/>
</dbReference>
<feature type="compositionally biased region" description="Basic and acidic residues" evidence="8">
    <location>
        <begin position="321"/>
        <end position="331"/>
    </location>
</feature>
<evidence type="ECO:0000256" key="1">
    <source>
        <dbReference type="ARBA" id="ARBA00022679"/>
    </source>
</evidence>
<feature type="binding site" evidence="7">
    <location>
        <position position="111"/>
    </location>
    <ligand>
        <name>Fe cation</name>
        <dbReference type="ChEBI" id="CHEBI:24875"/>
    </ligand>
</feature>
<organism evidence="10 11">
    <name type="scientific">Spiribacter pallidus</name>
    <dbReference type="NCBI Taxonomy" id="1987936"/>
    <lineage>
        <taxon>Bacteria</taxon>
        <taxon>Pseudomonadati</taxon>
        <taxon>Pseudomonadota</taxon>
        <taxon>Gammaproteobacteria</taxon>
        <taxon>Chromatiales</taxon>
        <taxon>Ectothiorhodospiraceae</taxon>
        <taxon>Spiribacter</taxon>
    </lineage>
</organism>
<name>A0ABV3TFJ0_9GAMM</name>
<dbReference type="NCBIfam" id="TIGR03723">
    <property type="entry name" value="T6A_TsaD_YgjD"/>
    <property type="match status" value="1"/>
</dbReference>
<evidence type="ECO:0000256" key="8">
    <source>
        <dbReference type="SAM" id="MobiDB-lite"/>
    </source>
</evidence>
<dbReference type="PANTHER" id="PTHR11735">
    <property type="entry name" value="TRNA N6-ADENOSINE THREONYLCARBAMOYLTRANSFERASE"/>
    <property type="match status" value="1"/>
</dbReference>
<dbReference type="InterPro" id="IPR017860">
    <property type="entry name" value="Peptidase_M22_CS"/>
</dbReference>
<keyword evidence="7" id="KW-0963">Cytoplasm</keyword>
<keyword evidence="2 7" id="KW-0819">tRNA processing</keyword>
<evidence type="ECO:0000256" key="6">
    <source>
        <dbReference type="ARBA" id="ARBA00048117"/>
    </source>
</evidence>
<evidence type="ECO:0000256" key="3">
    <source>
        <dbReference type="ARBA" id="ARBA00022723"/>
    </source>
</evidence>
<dbReference type="EMBL" id="JBAKFM010000003">
    <property type="protein sequence ID" value="MEX0469621.1"/>
    <property type="molecule type" value="Genomic_DNA"/>
</dbReference>
<dbReference type="EC" id="2.3.1.234" evidence="7"/>
<feature type="domain" description="Gcp-like" evidence="9">
    <location>
        <begin position="24"/>
        <end position="307"/>
    </location>
</feature>
<dbReference type="PRINTS" id="PR00789">
    <property type="entry name" value="OSIALOPTASE"/>
</dbReference>
<dbReference type="RefSeq" id="WP_367959333.1">
    <property type="nucleotide sequence ID" value="NZ_JBAKFK010000003.1"/>
</dbReference>
<keyword evidence="5 7" id="KW-0012">Acyltransferase</keyword>
<reference evidence="10 11" key="1">
    <citation type="submission" date="2024-02" db="EMBL/GenBank/DDBJ databases">
        <title>New especies of Spiribacter isolated from saline water.</title>
        <authorList>
            <person name="Leon M.J."/>
            <person name="De La Haba R."/>
            <person name="Sanchez-Porro C."/>
            <person name="Ventosa A."/>
        </authorList>
    </citation>
    <scope>NUCLEOTIDE SEQUENCE [LARGE SCALE GENOMIC DNA]</scope>
    <source>
        <strain evidence="11">ag22IC6-390</strain>
    </source>
</reference>
<evidence type="ECO:0000256" key="2">
    <source>
        <dbReference type="ARBA" id="ARBA00022694"/>
    </source>
</evidence>
<proteinExistence type="inferred from homology"/>
<dbReference type="CDD" id="cd24133">
    <property type="entry name" value="ASKHA_NBD_TsaD_bac"/>
    <property type="match status" value="1"/>
</dbReference>
<accession>A0ABV3TFJ0</accession>
<dbReference type="InterPro" id="IPR043129">
    <property type="entry name" value="ATPase_NBD"/>
</dbReference>
<sequence>MIVLGIETSCDETGIALYSHEQGLLTHRLHSQVDTHAVYGGVVPELASRDHIRRVLPLVNDCLDEVGLSRADLGGVAYTRGPGLAGALLVGTAVGRSLGWALDCPSLGVHHMEGHLLAPMLEPEPPAFPFLALLVSGGHTMLVQVADIGRYRVLGESLDDAAGEAFDKTAKLLGLPYPGGPQLEALARDGDPDRFVFPRPMTDRPGLDFSFSGLKTAVVNTVASADAEPATRAAIARAFQDAVVDTFAIKVRRALAETGARCLVVAGGVGANQALRERLREEASAQGATVAYPRLAFCTDNGAMIAYAGYRRLLAGERDDGATEVRPRWSMDELSPPGEALPQPTPAAGGA</sequence>
<keyword evidence="3 7" id="KW-0479">Metal-binding</keyword>
<feature type="region of interest" description="Disordered" evidence="8">
    <location>
        <begin position="321"/>
        <end position="351"/>
    </location>
</feature>
<dbReference type="Proteomes" id="UP001556709">
    <property type="component" value="Unassembled WGS sequence"/>
</dbReference>
<feature type="binding site" evidence="7">
    <location>
        <position position="167"/>
    </location>
    <ligand>
        <name>substrate</name>
    </ligand>
</feature>
<dbReference type="Gene3D" id="3.30.420.40">
    <property type="match status" value="2"/>
</dbReference>
<gene>
    <name evidence="7 10" type="primary">tsaD</name>
    <name evidence="10" type="ORF">V6X73_07775</name>
</gene>
<evidence type="ECO:0000256" key="4">
    <source>
        <dbReference type="ARBA" id="ARBA00023004"/>
    </source>
</evidence>
<evidence type="ECO:0000313" key="10">
    <source>
        <dbReference type="EMBL" id="MEX0469621.1"/>
    </source>
</evidence>